<reference evidence="3" key="1">
    <citation type="submission" date="2015-12" db="EMBL/GenBank/DDBJ databases">
        <authorList>
            <person name="Lodha T.D."/>
            <person name="Chintalapati S."/>
            <person name="Chintalapati V.R."/>
            <person name="Sravanthi T."/>
        </authorList>
    </citation>
    <scope>NUCLEOTIDE SEQUENCE [LARGE SCALE GENOMIC DNA]</scope>
    <source>
        <strain evidence="3">JC133</strain>
    </source>
</reference>
<comment type="caution">
    <text evidence="2">The sequence shown here is derived from an EMBL/GenBank/DDBJ whole genome shotgun (WGS) entry which is preliminary data.</text>
</comment>
<proteinExistence type="predicted"/>
<accession>A0A2S4JN97</accession>
<feature type="region of interest" description="Disordered" evidence="1">
    <location>
        <begin position="1"/>
        <end position="56"/>
    </location>
</feature>
<dbReference type="Proteomes" id="UP000237350">
    <property type="component" value="Unassembled WGS sequence"/>
</dbReference>
<name>A0A2S4JN97_9SPIO</name>
<organism evidence="2 3">
    <name type="scientific">Alkalispirochaeta sphaeroplastigenens</name>
    <dbReference type="NCBI Taxonomy" id="1187066"/>
    <lineage>
        <taxon>Bacteria</taxon>
        <taxon>Pseudomonadati</taxon>
        <taxon>Spirochaetota</taxon>
        <taxon>Spirochaetia</taxon>
        <taxon>Spirochaetales</taxon>
        <taxon>Spirochaetaceae</taxon>
        <taxon>Alkalispirochaeta</taxon>
    </lineage>
</organism>
<feature type="compositionally biased region" description="Basic and acidic residues" evidence="1">
    <location>
        <begin position="11"/>
        <end position="38"/>
    </location>
</feature>
<dbReference type="EMBL" id="LPWH01000070">
    <property type="protein sequence ID" value="POR01004.1"/>
    <property type="molecule type" value="Genomic_DNA"/>
</dbReference>
<keyword evidence="3" id="KW-1185">Reference proteome</keyword>
<dbReference type="AlphaFoldDB" id="A0A2S4JN97"/>
<sequence>MISLFPSLPMHSDRHRLPSRYPEERYPARDAPRESPKEVRKKFPAGGGPEGELEIPGRADYTIITYG</sequence>
<protein>
    <submittedName>
        <fullName evidence="2">Uncharacterized protein</fullName>
    </submittedName>
</protein>
<evidence type="ECO:0000256" key="1">
    <source>
        <dbReference type="SAM" id="MobiDB-lite"/>
    </source>
</evidence>
<gene>
    <name evidence="2" type="ORF">AU468_09055</name>
</gene>
<evidence type="ECO:0000313" key="2">
    <source>
        <dbReference type="EMBL" id="POR01004.1"/>
    </source>
</evidence>
<evidence type="ECO:0000313" key="3">
    <source>
        <dbReference type="Proteomes" id="UP000237350"/>
    </source>
</evidence>